<evidence type="ECO:0000256" key="2">
    <source>
        <dbReference type="ARBA" id="ARBA00007069"/>
    </source>
</evidence>
<evidence type="ECO:0000256" key="5">
    <source>
        <dbReference type="ARBA" id="ARBA00022692"/>
    </source>
</evidence>
<evidence type="ECO:0000313" key="10">
    <source>
        <dbReference type="EMBL" id="ABG65113.1"/>
    </source>
</evidence>
<dbReference type="STRING" id="266779.Meso_3745"/>
<organism evidence="10">
    <name type="scientific">Chelativorans sp. (strain BNC1)</name>
    <dbReference type="NCBI Taxonomy" id="266779"/>
    <lineage>
        <taxon>Bacteria</taxon>
        <taxon>Pseudomonadati</taxon>
        <taxon>Pseudomonadota</taxon>
        <taxon>Alphaproteobacteria</taxon>
        <taxon>Hyphomicrobiales</taxon>
        <taxon>Phyllobacteriaceae</taxon>
        <taxon>Chelativorans</taxon>
    </lineage>
</organism>
<evidence type="ECO:0000256" key="8">
    <source>
        <dbReference type="RuleBase" id="RU363032"/>
    </source>
</evidence>
<dbReference type="SUPFAM" id="SSF161098">
    <property type="entry name" value="MetI-like"/>
    <property type="match status" value="1"/>
</dbReference>
<dbReference type="InterPro" id="IPR000515">
    <property type="entry name" value="MetI-like"/>
</dbReference>
<feature type="transmembrane region" description="Helical" evidence="8">
    <location>
        <begin position="114"/>
        <end position="140"/>
    </location>
</feature>
<comment type="subcellular location">
    <subcellularLocation>
        <location evidence="1 8">Cell membrane</location>
        <topology evidence="1 8">Multi-pass membrane protein</topology>
    </subcellularLocation>
</comment>
<dbReference type="AlphaFoldDB" id="Q11BW2"/>
<keyword evidence="5 8" id="KW-0812">Transmembrane</keyword>
<sequence>MGDGKGATLIGALDAGISVVRRPRRRAIQFVPRSLVLPIVLFLIVFFVLPLAENVFRSFDPETGREHYVKIFTDVYYLEVIAVTLALSLGVTVLCLLIAYPVSYTLVRHSGRWSGVLVFIVIAPLLTSIIMRSFGWLVLLSRQGLVNGVLLDMGLIDRPIRMSAGLLPVTIALVHVMIPFMVLSIAPAIQAINPRLEESARILGASRIRTFLTVTFPLSLDGVATGMILVFMMVNGSFVTLQILGGGAVQTLPLLIYQQFNLTRDFGFGAAMSNVLLAIAIICLWLQISLIQRRGAEAR</sequence>
<feature type="transmembrane region" description="Helical" evidence="8">
    <location>
        <begin position="30"/>
        <end position="52"/>
    </location>
</feature>
<feature type="domain" description="ABC transmembrane type-1" evidence="9">
    <location>
        <begin position="81"/>
        <end position="287"/>
    </location>
</feature>
<dbReference type="HOGENOM" id="CLU_016047_18_2_5"/>
<evidence type="ECO:0000256" key="7">
    <source>
        <dbReference type="ARBA" id="ARBA00023136"/>
    </source>
</evidence>
<dbReference type="GO" id="GO:0055085">
    <property type="term" value="P:transmembrane transport"/>
    <property type="evidence" value="ECO:0007669"/>
    <property type="project" value="InterPro"/>
</dbReference>
<dbReference type="KEGG" id="mes:Meso_3745"/>
<dbReference type="OrthoDB" id="9807047at2"/>
<feature type="transmembrane region" description="Helical" evidence="8">
    <location>
        <begin position="160"/>
        <end position="189"/>
    </location>
</feature>
<feature type="transmembrane region" description="Helical" evidence="8">
    <location>
        <begin position="210"/>
        <end position="234"/>
    </location>
</feature>
<evidence type="ECO:0000256" key="6">
    <source>
        <dbReference type="ARBA" id="ARBA00022989"/>
    </source>
</evidence>
<keyword evidence="4" id="KW-1003">Cell membrane</keyword>
<evidence type="ECO:0000256" key="4">
    <source>
        <dbReference type="ARBA" id="ARBA00022475"/>
    </source>
</evidence>
<dbReference type="Pfam" id="PF00528">
    <property type="entry name" value="BPD_transp_1"/>
    <property type="match status" value="1"/>
</dbReference>
<protein>
    <submittedName>
        <fullName evidence="10">Binding-protein-dependent transport systems inner membrane component</fullName>
    </submittedName>
</protein>
<dbReference type="CDD" id="cd06261">
    <property type="entry name" value="TM_PBP2"/>
    <property type="match status" value="1"/>
</dbReference>
<dbReference type="GO" id="GO:0005886">
    <property type="term" value="C:plasma membrane"/>
    <property type="evidence" value="ECO:0007669"/>
    <property type="project" value="UniProtKB-SubCell"/>
</dbReference>
<dbReference type="InterPro" id="IPR035906">
    <property type="entry name" value="MetI-like_sf"/>
</dbReference>
<keyword evidence="7 8" id="KW-0472">Membrane</keyword>
<feature type="transmembrane region" description="Helical" evidence="8">
    <location>
        <begin position="75"/>
        <end position="102"/>
    </location>
</feature>
<evidence type="ECO:0000256" key="3">
    <source>
        <dbReference type="ARBA" id="ARBA00022448"/>
    </source>
</evidence>
<accession>Q11BW2</accession>
<dbReference type="EMBL" id="CP000390">
    <property type="protein sequence ID" value="ABG65113.1"/>
    <property type="molecule type" value="Genomic_DNA"/>
</dbReference>
<keyword evidence="6 8" id="KW-1133">Transmembrane helix</keyword>
<proteinExistence type="inferred from homology"/>
<evidence type="ECO:0000256" key="1">
    <source>
        <dbReference type="ARBA" id="ARBA00004651"/>
    </source>
</evidence>
<dbReference type="PANTHER" id="PTHR42929">
    <property type="entry name" value="INNER MEMBRANE ABC TRANSPORTER PERMEASE PROTEIN YDCU-RELATED-RELATED"/>
    <property type="match status" value="1"/>
</dbReference>
<evidence type="ECO:0000259" key="9">
    <source>
        <dbReference type="PROSITE" id="PS50928"/>
    </source>
</evidence>
<name>Q11BW2_CHESB</name>
<feature type="transmembrane region" description="Helical" evidence="8">
    <location>
        <begin position="266"/>
        <end position="286"/>
    </location>
</feature>
<gene>
    <name evidence="10" type="ordered locus">Meso_3745</name>
</gene>
<dbReference type="PANTHER" id="PTHR42929:SF5">
    <property type="entry name" value="ABC TRANSPORTER PERMEASE PROTEIN"/>
    <property type="match status" value="1"/>
</dbReference>
<dbReference type="PROSITE" id="PS50928">
    <property type="entry name" value="ABC_TM1"/>
    <property type="match status" value="1"/>
</dbReference>
<reference evidence="10" key="1">
    <citation type="submission" date="2006-06" db="EMBL/GenBank/DDBJ databases">
        <title>Complete sequence of chromosome of Chelativorans sp. BNC1.</title>
        <authorList>
            <consortium name="US DOE Joint Genome Institute"/>
            <person name="Copeland A."/>
            <person name="Lucas S."/>
            <person name="Lapidus A."/>
            <person name="Barry K."/>
            <person name="Detter J.C."/>
            <person name="Glavina del Rio T."/>
            <person name="Hammon N."/>
            <person name="Israni S."/>
            <person name="Dalin E."/>
            <person name="Tice H."/>
            <person name="Pitluck S."/>
            <person name="Chertkov O."/>
            <person name="Brettin T."/>
            <person name="Bruce D."/>
            <person name="Han C."/>
            <person name="Tapia R."/>
            <person name="Gilna P."/>
            <person name="Schmutz J."/>
            <person name="Larimer F."/>
            <person name="Land M."/>
            <person name="Hauser L."/>
            <person name="Kyrpides N."/>
            <person name="Mikhailova N."/>
            <person name="Richardson P."/>
        </authorList>
    </citation>
    <scope>NUCLEOTIDE SEQUENCE</scope>
    <source>
        <strain evidence="10">BNC1</strain>
    </source>
</reference>
<dbReference type="Gene3D" id="1.10.3720.10">
    <property type="entry name" value="MetI-like"/>
    <property type="match status" value="1"/>
</dbReference>
<dbReference type="eggNOG" id="COG1176">
    <property type="taxonomic scope" value="Bacteria"/>
</dbReference>
<keyword evidence="3 8" id="KW-0813">Transport</keyword>
<comment type="similarity">
    <text evidence="2">Belongs to the binding-protein-dependent transport system permease family. CysTW subfamily.</text>
</comment>